<dbReference type="STRING" id="35608.A0A2U1LDX5"/>
<dbReference type="PANTHER" id="PTHR34946">
    <property type="entry name" value="OS03G0310200 PROTEIN"/>
    <property type="match status" value="1"/>
</dbReference>
<comment type="caution">
    <text evidence="1">The sequence shown here is derived from an EMBL/GenBank/DDBJ whole genome shotgun (WGS) entry which is preliminary data.</text>
</comment>
<evidence type="ECO:0000313" key="2">
    <source>
        <dbReference type="Proteomes" id="UP000245207"/>
    </source>
</evidence>
<dbReference type="GO" id="GO:0005634">
    <property type="term" value="C:nucleus"/>
    <property type="evidence" value="ECO:0007669"/>
    <property type="project" value="TreeGrafter"/>
</dbReference>
<dbReference type="OrthoDB" id="1900138at2759"/>
<dbReference type="EMBL" id="PKPP01009925">
    <property type="protein sequence ID" value="PWA47183.1"/>
    <property type="molecule type" value="Genomic_DNA"/>
</dbReference>
<dbReference type="AlphaFoldDB" id="A0A2U1LDX5"/>
<dbReference type="PANTHER" id="PTHR34946:SF2">
    <property type="entry name" value="OS04G0386300 PROTEIN"/>
    <property type="match status" value="1"/>
</dbReference>
<evidence type="ECO:0000313" key="1">
    <source>
        <dbReference type="EMBL" id="PWA47183.1"/>
    </source>
</evidence>
<dbReference type="GO" id="GO:0009630">
    <property type="term" value="P:gravitropism"/>
    <property type="evidence" value="ECO:0007669"/>
    <property type="project" value="TreeGrafter"/>
</dbReference>
<organism evidence="1 2">
    <name type="scientific">Artemisia annua</name>
    <name type="common">Sweet wormwood</name>
    <dbReference type="NCBI Taxonomy" id="35608"/>
    <lineage>
        <taxon>Eukaryota</taxon>
        <taxon>Viridiplantae</taxon>
        <taxon>Streptophyta</taxon>
        <taxon>Embryophyta</taxon>
        <taxon>Tracheophyta</taxon>
        <taxon>Spermatophyta</taxon>
        <taxon>Magnoliopsida</taxon>
        <taxon>eudicotyledons</taxon>
        <taxon>Gunneridae</taxon>
        <taxon>Pentapetalae</taxon>
        <taxon>asterids</taxon>
        <taxon>campanulids</taxon>
        <taxon>Asterales</taxon>
        <taxon>Asteraceae</taxon>
        <taxon>Asteroideae</taxon>
        <taxon>Anthemideae</taxon>
        <taxon>Artemisiinae</taxon>
        <taxon>Artemisia</taxon>
    </lineage>
</organism>
<sequence>MENNHKELQLLPIPYTPPSYSRASQWPSNNTSSTAPCPTLDLQLSISLQPIKPPLRADTMTWQAAIERAYIERIMEMTRREIDMAQMEFARARNMWEMAREEVERAEKMKERAICRVESCMEITCHACRKKFIP</sequence>
<proteinExistence type="predicted"/>
<keyword evidence="2" id="KW-1185">Reference proteome</keyword>
<gene>
    <name evidence="1" type="ORF">CTI12_AA501490</name>
</gene>
<accession>A0A2U1LDX5</accession>
<reference evidence="1 2" key="1">
    <citation type="journal article" date="2018" name="Mol. Plant">
        <title>The genome of Artemisia annua provides insight into the evolution of Asteraceae family and artemisinin biosynthesis.</title>
        <authorList>
            <person name="Shen Q."/>
            <person name="Zhang L."/>
            <person name="Liao Z."/>
            <person name="Wang S."/>
            <person name="Yan T."/>
            <person name="Shi P."/>
            <person name="Liu M."/>
            <person name="Fu X."/>
            <person name="Pan Q."/>
            <person name="Wang Y."/>
            <person name="Lv Z."/>
            <person name="Lu X."/>
            <person name="Zhang F."/>
            <person name="Jiang W."/>
            <person name="Ma Y."/>
            <person name="Chen M."/>
            <person name="Hao X."/>
            <person name="Li L."/>
            <person name="Tang Y."/>
            <person name="Lv G."/>
            <person name="Zhou Y."/>
            <person name="Sun X."/>
            <person name="Brodelius P.E."/>
            <person name="Rose J.K.C."/>
            <person name="Tang K."/>
        </authorList>
    </citation>
    <scope>NUCLEOTIDE SEQUENCE [LARGE SCALE GENOMIC DNA]</scope>
    <source>
        <strain evidence="2">cv. Huhao1</strain>
        <tissue evidence="1">Leaf</tissue>
    </source>
</reference>
<dbReference type="Proteomes" id="UP000245207">
    <property type="component" value="Unassembled WGS sequence"/>
</dbReference>
<name>A0A2U1LDX5_ARTAN</name>
<protein>
    <submittedName>
        <fullName evidence="1">Protein SHOOT GRAVITROPISM 5</fullName>
    </submittedName>
</protein>